<reference evidence="1 2" key="1">
    <citation type="submission" date="2019-03" db="EMBL/GenBank/DDBJ databases">
        <title>Seongchinamella monodicae gen. nov., sp. nov., a novel member of the Gammaproteobacteria isolated from a tidal mudflat of beach.</title>
        <authorList>
            <person name="Yang H.G."/>
            <person name="Kang J.W."/>
            <person name="Lee S.D."/>
        </authorList>
    </citation>
    <scope>NUCLEOTIDE SEQUENCE [LARGE SCALE GENOMIC DNA]</scope>
    <source>
        <strain evidence="1 2">GH4-78</strain>
    </source>
</reference>
<dbReference type="PROSITE" id="PS51273">
    <property type="entry name" value="GATASE_TYPE_1"/>
    <property type="match status" value="1"/>
</dbReference>
<dbReference type="SUPFAM" id="SSF52317">
    <property type="entry name" value="Class I glutamine amidotransferase-like"/>
    <property type="match status" value="1"/>
</dbReference>
<dbReference type="AlphaFoldDB" id="A0A4R5LWY7"/>
<protein>
    <submittedName>
        <fullName evidence="1">Gamma-glutamyl-gamma-aminobutyrate hydrolase family protein</fullName>
    </submittedName>
</protein>
<dbReference type="InterPro" id="IPR044668">
    <property type="entry name" value="PuuD-like"/>
</dbReference>
<dbReference type="InterPro" id="IPR029062">
    <property type="entry name" value="Class_I_gatase-like"/>
</dbReference>
<proteinExistence type="predicted"/>
<dbReference type="Proteomes" id="UP000295554">
    <property type="component" value="Unassembled WGS sequence"/>
</dbReference>
<organism evidence="1 2">
    <name type="scientific">Seongchinamella unica</name>
    <dbReference type="NCBI Taxonomy" id="2547392"/>
    <lineage>
        <taxon>Bacteria</taxon>
        <taxon>Pseudomonadati</taxon>
        <taxon>Pseudomonadota</taxon>
        <taxon>Gammaproteobacteria</taxon>
        <taxon>Cellvibrionales</taxon>
        <taxon>Halieaceae</taxon>
        <taxon>Seongchinamella</taxon>
    </lineage>
</organism>
<dbReference type="OrthoDB" id="9813383at2"/>
<dbReference type="GO" id="GO:0005829">
    <property type="term" value="C:cytosol"/>
    <property type="evidence" value="ECO:0007669"/>
    <property type="project" value="TreeGrafter"/>
</dbReference>
<name>A0A4R5LWY7_9GAMM</name>
<dbReference type="Pfam" id="PF07722">
    <property type="entry name" value="Peptidase_C26"/>
    <property type="match status" value="1"/>
</dbReference>
<evidence type="ECO:0000313" key="1">
    <source>
        <dbReference type="EMBL" id="TDG15970.1"/>
    </source>
</evidence>
<dbReference type="GO" id="GO:0016811">
    <property type="term" value="F:hydrolase activity, acting on carbon-nitrogen (but not peptide) bonds, in linear amides"/>
    <property type="evidence" value="ECO:0007669"/>
    <property type="project" value="InterPro"/>
</dbReference>
<sequence>MAQATGQDSKRPVIGVTGNNRWWSPSWYCIRFSVFLAGGTARRISTSCRVPIDSLDGIVISGGDDIHPTIFGEEPLPETFYDHDRDELEQEYIRDAMERNLPMLGICRGHQLINALLGGSLHLNIRTMRKKTLNRRGLLPTKTVNIVIPSRLHDIVGRERIRVNSLHYQAVRELAPDLDCIASDLDNFCQSATIADKNILGVQWHPEYLFYLATHRKLFRWLVQAAS</sequence>
<dbReference type="Gene3D" id="3.40.50.880">
    <property type="match status" value="1"/>
</dbReference>
<dbReference type="PANTHER" id="PTHR43235">
    <property type="entry name" value="GLUTAMINE AMIDOTRANSFERASE PB2B2.05-RELATED"/>
    <property type="match status" value="1"/>
</dbReference>
<dbReference type="InterPro" id="IPR011697">
    <property type="entry name" value="Peptidase_C26"/>
</dbReference>
<evidence type="ECO:0000313" key="2">
    <source>
        <dbReference type="Proteomes" id="UP000295554"/>
    </source>
</evidence>
<dbReference type="PANTHER" id="PTHR43235:SF1">
    <property type="entry name" value="GLUTAMINE AMIDOTRANSFERASE PB2B2.05-RELATED"/>
    <property type="match status" value="1"/>
</dbReference>
<keyword evidence="1" id="KW-0378">Hydrolase</keyword>
<dbReference type="RefSeq" id="WP_133210946.1">
    <property type="nucleotide sequence ID" value="NZ_SMSE01000001.1"/>
</dbReference>
<comment type="caution">
    <text evidence="1">The sequence shown here is derived from an EMBL/GenBank/DDBJ whole genome shotgun (WGS) entry which is preliminary data.</text>
</comment>
<dbReference type="EMBL" id="SMSE01000001">
    <property type="protein sequence ID" value="TDG15970.1"/>
    <property type="molecule type" value="Genomic_DNA"/>
</dbReference>
<keyword evidence="2" id="KW-1185">Reference proteome</keyword>
<accession>A0A4R5LWY7</accession>
<gene>
    <name evidence="1" type="ORF">E2F43_07015</name>
</gene>